<protein>
    <submittedName>
        <fullName evidence="6">MarR family transcriptional regulator</fullName>
    </submittedName>
</protein>
<dbReference type="InterPro" id="IPR029068">
    <property type="entry name" value="Glyas_Bleomycin-R_OHBP_Dase"/>
</dbReference>
<proteinExistence type="predicted"/>
<organism evidence="6 7">
    <name type="scientific">Solimonas marina</name>
    <dbReference type="NCBI Taxonomy" id="2714601"/>
    <lineage>
        <taxon>Bacteria</taxon>
        <taxon>Pseudomonadati</taxon>
        <taxon>Pseudomonadota</taxon>
        <taxon>Gammaproteobacteria</taxon>
        <taxon>Nevskiales</taxon>
        <taxon>Nevskiaceae</taxon>
        <taxon>Solimonas</taxon>
    </lineage>
</organism>
<name>A0A969WA78_9GAMM</name>
<dbReference type="PANTHER" id="PTHR33164">
    <property type="entry name" value="TRANSCRIPTIONAL REGULATOR, MARR FAMILY"/>
    <property type="match status" value="1"/>
</dbReference>
<accession>A0A969WA78</accession>
<dbReference type="RefSeq" id="WP_168148548.1">
    <property type="nucleotide sequence ID" value="NZ_JAAVXB010000007.1"/>
</dbReference>
<dbReference type="InterPro" id="IPR004360">
    <property type="entry name" value="Glyas_Fos-R_dOase_dom"/>
</dbReference>
<dbReference type="AlphaFoldDB" id="A0A969WA78"/>
<evidence type="ECO:0000313" key="6">
    <source>
        <dbReference type="EMBL" id="NKF23217.1"/>
    </source>
</evidence>
<evidence type="ECO:0000313" key="7">
    <source>
        <dbReference type="Proteomes" id="UP000653472"/>
    </source>
</evidence>
<dbReference type="GO" id="GO:0006950">
    <property type="term" value="P:response to stress"/>
    <property type="evidence" value="ECO:0007669"/>
    <property type="project" value="TreeGrafter"/>
</dbReference>
<dbReference type="GO" id="GO:0003677">
    <property type="term" value="F:DNA binding"/>
    <property type="evidence" value="ECO:0007669"/>
    <property type="project" value="UniProtKB-KW"/>
</dbReference>
<dbReference type="Gene3D" id="3.10.180.10">
    <property type="entry name" value="2,3-Dihydroxybiphenyl 1,2-Dioxygenase, domain 1"/>
    <property type="match status" value="1"/>
</dbReference>
<dbReference type="InterPro" id="IPR023187">
    <property type="entry name" value="Tscrpt_reg_MarR-type_CS"/>
</dbReference>
<dbReference type="Proteomes" id="UP000653472">
    <property type="component" value="Unassembled WGS sequence"/>
</dbReference>
<dbReference type="PANTHER" id="PTHR33164:SF57">
    <property type="entry name" value="MARR-FAMILY TRANSCRIPTIONAL REGULATOR"/>
    <property type="match status" value="1"/>
</dbReference>
<dbReference type="InterPro" id="IPR036390">
    <property type="entry name" value="WH_DNA-bd_sf"/>
</dbReference>
<comment type="caution">
    <text evidence="6">The sequence shown here is derived from an EMBL/GenBank/DDBJ whole genome shotgun (WGS) entry which is preliminary data.</text>
</comment>
<keyword evidence="3" id="KW-0804">Transcription</keyword>
<feature type="domain" description="VOC" evidence="5">
    <location>
        <begin position="163"/>
        <end position="284"/>
    </location>
</feature>
<keyword evidence="1" id="KW-0805">Transcription regulation</keyword>
<dbReference type="PROSITE" id="PS01117">
    <property type="entry name" value="HTH_MARR_1"/>
    <property type="match status" value="1"/>
</dbReference>
<evidence type="ECO:0000256" key="3">
    <source>
        <dbReference type="ARBA" id="ARBA00023163"/>
    </source>
</evidence>
<dbReference type="PROSITE" id="PS51819">
    <property type="entry name" value="VOC"/>
    <property type="match status" value="1"/>
</dbReference>
<reference evidence="6" key="1">
    <citation type="submission" date="2020-03" db="EMBL/GenBank/DDBJ databases">
        <title>Solimonas marina sp. nov., isolated from deep seawater of the Pacific Ocean.</title>
        <authorList>
            <person name="Liu X."/>
            <person name="Lai Q."/>
            <person name="Sun F."/>
            <person name="Gai Y."/>
            <person name="Li G."/>
            <person name="Shao Z."/>
        </authorList>
    </citation>
    <scope>NUCLEOTIDE SEQUENCE</scope>
    <source>
        <strain evidence="6">C16B3</strain>
    </source>
</reference>
<evidence type="ECO:0000259" key="5">
    <source>
        <dbReference type="PROSITE" id="PS51819"/>
    </source>
</evidence>
<dbReference type="Pfam" id="PF00903">
    <property type="entry name" value="Glyoxalase"/>
    <property type="match status" value="1"/>
</dbReference>
<keyword evidence="2" id="KW-0238">DNA-binding</keyword>
<dbReference type="SUPFAM" id="SSF54593">
    <property type="entry name" value="Glyoxalase/Bleomycin resistance protein/Dihydroxybiphenyl dioxygenase"/>
    <property type="match status" value="1"/>
</dbReference>
<dbReference type="InterPro" id="IPR039422">
    <property type="entry name" value="MarR/SlyA-like"/>
</dbReference>
<sequence length="295" mass="32474">MPLASPWYNAVSIPALLRHARSTYGRAMREALDGAGYGDIPKNGLYVIGGLATEAREAPLARIIADLGLSKQASGQLVDTLVERGYLERRVDLEDRRRLIVTLTERGRDAALVQTSARLHVDRQLEARVGQRGVVTLRKVLAALIGLGKDTHQPDTGPTPTPRMKTAIPILFVRDVTRAAAFFADELGFETRFLHGDPPFYGAVSRDGACLHLRFVGQPNFPELAAREPSLILVTIEVSDVRGLHAEYAARGVNIARDLLEHAWGGTDFHVRDPDGNEISFVQYRRVETPRGTRA</sequence>
<feature type="domain" description="HTH marR-type" evidence="4">
    <location>
        <begin position="10"/>
        <end position="146"/>
    </location>
</feature>
<dbReference type="EMBL" id="JAAVXB010000007">
    <property type="protein sequence ID" value="NKF23217.1"/>
    <property type="molecule type" value="Genomic_DNA"/>
</dbReference>
<evidence type="ECO:0000256" key="2">
    <source>
        <dbReference type="ARBA" id="ARBA00023125"/>
    </source>
</evidence>
<evidence type="ECO:0000256" key="1">
    <source>
        <dbReference type="ARBA" id="ARBA00023015"/>
    </source>
</evidence>
<evidence type="ECO:0000259" key="4">
    <source>
        <dbReference type="PROSITE" id="PS50995"/>
    </source>
</evidence>
<dbReference type="PROSITE" id="PS50995">
    <property type="entry name" value="HTH_MARR_2"/>
    <property type="match status" value="1"/>
</dbReference>
<dbReference type="GO" id="GO:0003700">
    <property type="term" value="F:DNA-binding transcription factor activity"/>
    <property type="evidence" value="ECO:0007669"/>
    <property type="project" value="InterPro"/>
</dbReference>
<dbReference type="SUPFAM" id="SSF46785">
    <property type="entry name" value="Winged helix' DNA-binding domain"/>
    <property type="match status" value="1"/>
</dbReference>
<gene>
    <name evidence="6" type="ORF">G7Y82_12915</name>
</gene>
<keyword evidence="7" id="KW-1185">Reference proteome</keyword>
<dbReference type="InterPro" id="IPR000835">
    <property type="entry name" value="HTH_MarR-typ"/>
</dbReference>
<dbReference type="Gene3D" id="1.10.10.10">
    <property type="entry name" value="Winged helix-like DNA-binding domain superfamily/Winged helix DNA-binding domain"/>
    <property type="match status" value="1"/>
</dbReference>
<dbReference type="InterPro" id="IPR037523">
    <property type="entry name" value="VOC_core"/>
</dbReference>
<dbReference type="InterPro" id="IPR036388">
    <property type="entry name" value="WH-like_DNA-bd_sf"/>
</dbReference>